<dbReference type="PANTHER" id="PTHR36529:SF1">
    <property type="entry name" value="GLYCOSYLTRANSFERASE"/>
    <property type="match status" value="1"/>
</dbReference>
<dbReference type="GO" id="GO:0016740">
    <property type="term" value="F:transferase activity"/>
    <property type="evidence" value="ECO:0007669"/>
    <property type="project" value="UniProtKB-KW"/>
</dbReference>
<reference evidence="2" key="1">
    <citation type="journal article" date="2019" name="Int. J. Syst. Evol. Microbiol.">
        <title>The Global Catalogue of Microorganisms (GCM) 10K type strain sequencing project: providing services to taxonomists for standard genome sequencing and annotation.</title>
        <authorList>
            <consortium name="The Broad Institute Genomics Platform"/>
            <consortium name="The Broad Institute Genome Sequencing Center for Infectious Disease"/>
            <person name="Wu L."/>
            <person name="Ma J."/>
        </authorList>
    </citation>
    <scope>NUCLEOTIDE SEQUENCE [LARGE SCALE GENOMIC DNA]</scope>
    <source>
        <strain evidence="2">JCM 1365</strain>
    </source>
</reference>
<dbReference type="Pfam" id="PF09837">
    <property type="entry name" value="DUF2064"/>
    <property type="match status" value="1"/>
</dbReference>
<dbReference type="Gene3D" id="3.90.550.10">
    <property type="entry name" value="Spore Coat Polysaccharide Biosynthesis Protein SpsA, Chain A"/>
    <property type="match status" value="1"/>
</dbReference>
<dbReference type="InterPro" id="IPR029044">
    <property type="entry name" value="Nucleotide-diphossugar_trans"/>
</dbReference>
<accession>A0ABQ2HKN7</accession>
<evidence type="ECO:0000313" key="2">
    <source>
        <dbReference type="Proteomes" id="UP000623461"/>
    </source>
</evidence>
<comment type="caution">
    <text evidence="1">The sequence shown here is derived from an EMBL/GenBank/DDBJ whole genome shotgun (WGS) entry which is preliminary data.</text>
</comment>
<sequence length="231" mass="23972">MTTLAVVAKECVPGRVKTRLCPPLTPAHAALVARAALMDTLDAVRRAGGHSLLYLDGAETDCAADGFEVMSQCQGPLDVRLAHLLDSCDGPTVLIGMDTPQVDPRLLRRLASEPWPDDVDAWFGAAADGGFWLLGLREPTGDVVRGVPMSLASTGDEVRGRLDAAGLRTRDVPVLVDVDTAAEAVAVAAAAPRSRFAAQWHASIAELSELAGADPATPVSVPAANHAAVAS</sequence>
<evidence type="ECO:0000313" key="1">
    <source>
        <dbReference type="EMBL" id="GGM82365.1"/>
    </source>
</evidence>
<dbReference type="EMBL" id="BMNZ01000001">
    <property type="protein sequence ID" value="GGM82365.1"/>
    <property type="molecule type" value="Genomic_DNA"/>
</dbReference>
<proteinExistence type="predicted"/>
<dbReference type="Proteomes" id="UP000623461">
    <property type="component" value="Unassembled WGS sequence"/>
</dbReference>
<name>A0ABQ2HKN7_9MICO</name>
<dbReference type="PANTHER" id="PTHR36529">
    <property type="entry name" value="SLL1095 PROTEIN"/>
    <property type="match status" value="1"/>
</dbReference>
<keyword evidence="2" id="KW-1185">Reference proteome</keyword>
<gene>
    <name evidence="1" type="ORF">GCM10009721_03540</name>
</gene>
<protein>
    <submittedName>
        <fullName evidence="1">Glycosyl transferase</fullName>
    </submittedName>
</protein>
<dbReference type="SUPFAM" id="SSF53448">
    <property type="entry name" value="Nucleotide-diphospho-sugar transferases"/>
    <property type="match status" value="1"/>
</dbReference>
<dbReference type="RefSeq" id="WP_052358142.1">
    <property type="nucleotide sequence ID" value="NZ_BMNZ01000001.1"/>
</dbReference>
<keyword evidence="1" id="KW-0808">Transferase</keyword>
<organism evidence="1 2">
    <name type="scientific">Terrabacter tumescens</name>
    <dbReference type="NCBI Taxonomy" id="60443"/>
    <lineage>
        <taxon>Bacteria</taxon>
        <taxon>Bacillati</taxon>
        <taxon>Actinomycetota</taxon>
        <taxon>Actinomycetes</taxon>
        <taxon>Micrococcales</taxon>
        <taxon>Intrasporangiaceae</taxon>
        <taxon>Terrabacter</taxon>
    </lineage>
</organism>
<dbReference type="InterPro" id="IPR018641">
    <property type="entry name" value="Trfase_1_rSAM/seldom-assoc"/>
</dbReference>